<dbReference type="EMBL" id="LNZH02000193">
    <property type="protein sequence ID" value="OCB87250.1"/>
    <property type="molecule type" value="Genomic_DNA"/>
</dbReference>
<evidence type="ECO:0000313" key="2">
    <source>
        <dbReference type="EMBL" id="OCB87250.1"/>
    </source>
</evidence>
<reference evidence="2" key="1">
    <citation type="submission" date="2016-06" db="EMBL/GenBank/DDBJ databases">
        <title>Draft Genome sequence of the fungus Inonotus baumii.</title>
        <authorList>
            <person name="Zhu H."/>
            <person name="Lin W."/>
        </authorList>
    </citation>
    <scope>NUCLEOTIDE SEQUENCE</scope>
    <source>
        <strain evidence="2">821</strain>
    </source>
</reference>
<protein>
    <submittedName>
        <fullName evidence="2">Uncharacterized protein</fullName>
    </submittedName>
</protein>
<keyword evidence="3" id="KW-1185">Reference proteome</keyword>
<comment type="caution">
    <text evidence="2">The sequence shown here is derived from an EMBL/GenBank/DDBJ whole genome shotgun (WGS) entry which is preliminary data.</text>
</comment>
<accession>A0A9Q5HWE1</accession>
<feature type="coiled-coil region" evidence="1">
    <location>
        <begin position="192"/>
        <end position="231"/>
    </location>
</feature>
<gene>
    <name evidence="2" type="ORF">A7U60_g5577</name>
</gene>
<sequence length="378" mass="43685">MRTVKLLLWQFDKGAASFGEFNRAQEAQDETRLRDARKEIGTLERQFQEEHWARLHIFYEDIKVKSERQEKMLQFLASSRHIVNNGTLEDKKAIEKMWGNGHRHASTMWGLYEHIEARVEQDQKKIEESLRKLTRIQQSPLNRHGAYSERDILNLVSLAWTLDHITTRAHKLFSERGGLSSLVRIQTEKECIDGLMKEMEALHKEVKRQEQERMKENLDRLRKDKRKETHVKYEVRAKIDKVAFSSDVYVRDGRPPMFCAAKTSESEPPRGAQGPQPMNWTPPILEGLLETTDDPLVIVLKELRVSSSLHGTFSEKNISIKLPQKTRSVFSTTSRHTGSIGGTGSHSLRITCTKIKSANCVTYLCKEPSKKHWINSGR</sequence>
<dbReference type="AlphaFoldDB" id="A0A9Q5HWE1"/>
<evidence type="ECO:0000313" key="3">
    <source>
        <dbReference type="Proteomes" id="UP000757232"/>
    </source>
</evidence>
<evidence type="ECO:0000256" key="1">
    <source>
        <dbReference type="SAM" id="Coils"/>
    </source>
</evidence>
<organism evidence="2 3">
    <name type="scientific">Sanghuangporus baumii</name>
    <name type="common">Phellinus baumii</name>
    <dbReference type="NCBI Taxonomy" id="108892"/>
    <lineage>
        <taxon>Eukaryota</taxon>
        <taxon>Fungi</taxon>
        <taxon>Dikarya</taxon>
        <taxon>Basidiomycota</taxon>
        <taxon>Agaricomycotina</taxon>
        <taxon>Agaricomycetes</taxon>
        <taxon>Hymenochaetales</taxon>
        <taxon>Hymenochaetaceae</taxon>
        <taxon>Sanghuangporus</taxon>
    </lineage>
</organism>
<proteinExistence type="predicted"/>
<feature type="coiled-coil region" evidence="1">
    <location>
        <begin position="112"/>
        <end position="139"/>
    </location>
</feature>
<name>A0A9Q5HWE1_SANBA</name>
<keyword evidence="1" id="KW-0175">Coiled coil</keyword>
<dbReference type="Proteomes" id="UP000757232">
    <property type="component" value="Unassembled WGS sequence"/>
</dbReference>